<evidence type="ECO:0000313" key="1">
    <source>
        <dbReference type="EMBL" id="CAG8771370.1"/>
    </source>
</evidence>
<gene>
    <name evidence="1" type="ORF">GMARGA_LOCUS18552</name>
</gene>
<name>A0ABN7VHG4_GIGMA</name>
<dbReference type="Proteomes" id="UP000789901">
    <property type="component" value="Unassembled WGS sequence"/>
</dbReference>
<reference evidence="1 2" key="1">
    <citation type="submission" date="2021-06" db="EMBL/GenBank/DDBJ databases">
        <authorList>
            <person name="Kallberg Y."/>
            <person name="Tangrot J."/>
            <person name="Rosling A."/>
        </authorList>
    </citation>
    <scope>NUCLEOTIDE SEQUENCE [LARGE SCALE GENOMIC DNA]</scope>
    <source>
        <strain evidence="1 2">120-4 pot B 10/14</strain>
    </source>
</reference>
<comment type="caution">
    <text evidence="1">The sequence shown here is derived from an EMBL/GenBank/DDBJ whole genome shotgun (WGS) entry which is preliminary data.</text>
</comment>
<dbReference type="PANTHER" id="PTHR31669:SF251">
    <property type="entry name" value="PROTEIN FAR1-RELATED SEQUENCE"/>
    <property type="match status" value="1"/>
</dbReference>
<evidence type="ECO:0000313" key="2">
    <source>
        <dbReference type="Proteomes" id="UP000789901"/>
    </source>
</evidence>
<feature type="non-terminal residue" evidence="1">
    <location>
        <position position="129"/>
    </location>
</feature>
<accession>A0ABN7VHG4</accession>
<dbReference type="InterPro" id="IPR031052">
    <property type="entry name" value="FHY3/FAR1"/>
</dbReference>
<keyword evidence="2" id="KW-1185">Reference proteome</keyword>
<protein>
    <submittedName>
        <fullName evidence="1">25984_t:CDS:1</fullName>
    </submittedName>
</protein>
<dbReference type="EMBL" id="CAJVQB010014887">
    <property type="protein sequence ID" value="CAG8771370.1"/>
    <property type="molecule type" value="Genomic_DNA"/>
</dbReference>
<dbReference type="PANTHER" id="PTHR31669">
    <property type="entry name" value="PROTEIN FAR1-RELATED SEQUENCE 10-RELATED"/>
    <property type="match status" value="1"/>
</dbReference>
<sequence length="129" mass="14780">MLREGMSFSNWDIALETISTFAKQNGIAIKKERVEYCPDGINSLTVLAFEACWEWLLEKYSYSDHIKNYLQNTLYSSKTSWSKAYTNKVFTAGIQSTSHVESYNSAIKRSIFNSNTNLLELAEVLETQI</sequence>
<organism evidence="1 2">
    <name type="scientific">Gigaspora margarita</name>
    <dbReference type="NCBI Taxonomy" id="4874"/>
    <lineage>
        <taxon>Eukaryota</taxon>
        <taxon>Fungi</taxon>
        <taxon>Fungi incertae sedis</taxon>
        <taxon>Mucoromycota</taxon>
        <taxon>Glomeromycotina</taxon>
        <taxon>Glomeromycetes</taxon>
        <taxon>Diversisporales</taxon>
        <taxon>Gigasporaceae</taxon>
        <taxon>Gigaspora</taxon>
    </lineage>
</organism>
<proteinExistence type="predicted"/>